<evidence type="ECO:0000313" key="1">
    <source>
        <dbReference type="EMBL" id="WTZ13247.1"/>
    </source>
</evidence>
<protein>
    <submittedName>
        <fullName evidence="1">Uncharacterized protein</fullName>
    </submittedName>
</protein>
<accession>A0AAU3I9J4</accession>
<organism evidence="1">
    <name type="scientific">Streptomyces sp. NBC_01393</name>
    <dbReference type="NCBI Taxonomy" id="2903851"/>
    <lineage>
        <taxon>Bacteria</taxon>
        <taxon>Bacillati</taxon>
        <taxon>Actinomycetota</taxon>
        <taxon>Actinomycetes</taxon>
        <taxon>Kitasatosporales</taxon>
        <taxon>Streptomycetaceae</taxon>
        <taxon>Streptomyces</taxon>
    </lineage>
</organism>
<gene>
    <name evidence="1" type="ORF">OG699_37950</name>
</gene>
<proteinExistence type="predicted"/>
<name>A0AAU3I9J4_9ACTN</name>
<dbReference type="EMBL" id="CP109546">
    <property type="protein sequence ID" value="WTZ13247.1"/>
    <property type="molecule type" value="Genomic_DNA"/>
</dbReference>
<reference evidence="1" key="1">
    <citation type="submission" date="2022-10" db="EMBL/GenBank/DDBJ databases">
        <title>The complete genomes of actinobacterial strains from the NBC collection.</title>
        <authorList>
            <person name="Joergensen T.S."/>
            <person name="Alvarez Arevalo M."/>
            <person name="Sterndorff E.B."/>
            <person name="Faurdal D."/>
            <person name="Vuksanovic O."/>
            <person name="Mourched A.-S."/>
            <person name="Charusanti P."/>
            <person name="Shaw S."/>
            <person name="Blin K."/>
            <person name="Weber T."/>
        </authorList>
    </citation>
    <scope>NUCLEOTIDE SEQUENCE</scope>
    <source>
        <strain evidence="1">NBC_01393</strain>
    </source>
</reference>
<dbReference type="AlphaFoldDB" id="A0AAU3I9J4"/>
<sequence>MSTYHRTAYDEALDAMLEAGIDRPRADELLMAVCDMTLANHEISQRRREQKPPVVTGEVLVKDLVIGDIIEERYPNWSRRKIVTNITDKSAVFRTDNGQDGRAALTSKRKGKVTDNKVVKVGHYYLTDRMLSELSSWYTMGDLRRARWQRGLLEDLPPFHEIFGYASREEMPFASMISGEIVDTVTVAHGVRVNIKRYPNENTVMDGKTVPVTSWGAAVVDPDHDHEFGVLGWRYRDQETARKVVDMLDHALRTGCDLEMATRMVCQVGNDALPLVDRDKPRKAI</sequence>